<feature type="signal peptide" evidence="5">
    <location>
        <begin position="1"/>
        <end position="29"/>
    </location>
</feature>
<feature type="chain" id="PRO_5014522022" description="Cytochrome P450" evidence="5">
    <location>
        <begin position="30"/>
        <end position="459"/>
    </location>
</feature>
<evidence type="ECO:0000256" key="4">
    <source>
        <dbReference type="PIRSR" id="PIRSR602401-1"/>
    </source>
</evidence>
<dbReference type="InterPro" id="IPR002401">
    <property type="entry name" value="Cyt_P450_E_grp-I"/>
</dbReference>
<protein>
    <recommendedName>
        <fullName evidence="9">Cytochrome P450</fullName>
    </recommendedName>
</protein>
<evidence type="ECO:0000256" key="2">
    <source>
        <dbReference type="ARBA" id="ARBA00022723"/>
    </source>
</evidence>
<reference evidence="7" key="2">
    <citation type="submission" date="2018-02" db="UniProtKB">
        <authorList>
            <consortium name="EnsemblPlants"/>
        </authorList>
    </citation>
    <scope>IDENTIFICATION</scope>
    <source>
        <strain evidence="7">Williams 82</strain>
    </source>
</reference>
<organism evidence="6">
    <name type="scientific">Glycine max</name>
    <name type="common">Soybean</name>
    <name type="synonym">Glycine hispida</name>
    <dbReference type="NCBI Taxonomy" id="3847"/>
    <lineage>
        <taxon>Eukaryota</taxon>
        <taxon>Viridiplantae</taxon>
        <taxon>Streptophyta</taxon>
        <taxon>Embryophyta</taxon>
        <taxon>Tracheophyta</taxon>
        <taxon>Spermatophyta</taxon>
        <taxon>Magnoliopsida</taxon>
        <taxon>eudicotyledons</taxon>
        <taxon>Gunneridae</taxon>
        <taxon>Pentapetalae</taxon>
        <taxon>rosids</taxon>
        <taxon>fabids</taxon>
        <taxon>Fabales</taxon>
        <taxon>Fabaceae</taxon>
        <taxon>Papilionoideae</taxon>
        <taxon>50 kb inversion clade</taxon>
        <taxon>NPAAA clade</taxon>
        <taxon>indigoferoid/millettioid clade</taxon>
        <taxon>Phaseoleae</taxon>
        <taxon>Glycine</taxon>
        <taxon>Glycine subgen. Soja</taxon>
    </lineage>
</organism>
<dbReference type="GO" id="GO:0005506">
    <property type="term" value="F:iron ion binding"/>
    <property type="evidence" value="ECO:0007669"/>
    <property type="project" value="InterPro"/>
</dbReference>
<keyword evidence="4" id="KW-0349">Heme</keyword>
<dbReference type="InterPro" id="IPR001128">
    <property type="entry name" value="Cyt_P450"/>
</dbReference>
<dbReference type="PaxDb" id="3847-GLYMA07G31390.2"/>
<reference evidence="6" key="3">
    <citation type="submission" date="2018-07" db="EMBL/GenBank/DDBJ databases">
        <title>WGS assembly of Glycine max.</title>
        <authorList>
            <person name="Schmutz J."/>
            <person name="Cannon S."/>
            <person name="Schlueter J."/>
            <person name="Ma J."/>
            <person name="Mitros T."/>
            <person name="Nelson W."/>
            <person name="Hyten D."/>
            <person name="Song Q."/>
            <person name="Thelen J."/>
            <person name="Cheng J."/>
            <person name="Xu D."/>
            <person name="Hellsten U."/>
            <person name="May G."/>
            <person name="Yu Y."/>
            <person name="Sakurai T."/>
            <person name="Umezawa T."/>
            <person name="Bhattacharyya M."/>
            <person name="Sandhu D."/>
            <person name="Valliyodan B."/>
            <person name="Lindquist E."/>
            <person name="Peto M."/>
            <person name="Grant D."/>
            <person name="Shu S."/>
            <person name="Goodstein D."/>
            <person name="Barry K."/>
            <person name="Futrell-Griggs M."/>
            <person name="Abernathy B."/>
            <person name="Du J."/>
            <person name="Tian Z."/>
            <person name="Zhu L."/>
            <person name="Gill N."/>
            <person name="Joshi T."/>
            <person name="Libault M."/>
            <person name="Sethuraman A."/>
            <person name="Zhang X."/>
            <person name="Shinozaki K."/>
            <person name="Nguyen H."/>
            <person name="Wing R."/>
            <person name="Cregan P."/>
            <person name="Specht J."/>
            <person name="Grimwood J."/>
            <person name="Rokhsar D."/>
            <person name="Stacey G."/>
            <person name="Shoemaker R."/>
            <person name="Jackson S."/>
        </authorList>
    </citation>
    <scope>NUCLEOTIDE SEQUENCE</scope>
    <source>
        <tissue evidence="6">Callus</tissue>
    </source>
</reference>
<dbReference type="PANTHER" id="PTHR47955">
    <property type="entry name" value="CYTOCHROME P450 FAMILY 71 PROTEIN"/>
    <property type="match status" value="1"/>
</dbReference>
<dbReference type="PRINTS" id="PR00385">
    <property type="entry name" value="P450"/>
</dbReference>
<dbReference type="GO" id="GO:0016491">
    <property type="term" value="F:oxidoreductase activity"/>
    <property type="evidence" value="ECO:0000318"/>
    <property type="project" value="GO_Central"/>
</dbReference>
<feature type="binding site" description="axial binding residue" evidence="4">
    <location>
        <position position="405"/>
    </location>
    <ligand>
        <name>heme</name>
        <dbReference type="ChEBI" id="CHEBI:30413"/>
    </ligand>
    <ligandPart>
        <name>Fe</name>
        <dbReference type="ChEBI" id="CHEBI:18248"/>
    </ligandPart>
</feature>
<comment type="similarity">
    <text evidence="1">Belongs to the cytochrome P450 family.</text>
</comment>
<dbReference type="OMA" id="GRENTFI"/>
<dbReference type="AlphaFoldDB" id="A0A0R0JC16"/>
<dbReference type="GO" id="GO:0020037">
    <property type="term" value="F:heme binding"/>
    <property type="evidence" value="ECO:0007669"/>
    <property type="project" value="InterPro"/>
</dbReference>
<dbReference type="PANTHER" id="PTHR47955:SF15">
    <property type="entry name" value="CYTOCHROME P450 71A2-LIKE"/>
    <property type="match status" value="1"/>
</dbReference>
<dbReference type="Proteomes" id="UP000008827">
    <property type="component" value="Chromosome 7"/>
</dbReference>
<dbReference type="GO" id="GO:0004497">
    <property type="term" value="F:monooxygenase activity"/>
    <property type="evidence" value="ECO:0007669"/>
    <property type="project" value="InterPro"/>
</dbReference>
<dbReference type="InParanoid" id="A0A0R0JC16"/>
<evidence type="ECO:0000256" key="5">
    <source>
        <dbReference type="SAM" id="SignalP"/>
    </source>
</evidence>
<evidence type="ECO:0000256" key="1">
    <source>
        <dbReference type="ARBA" id="ARBA00010617"/>
    </source>
</evidence>
<keyword evidence="2 4" id="KW-0479">Metal-binding</keyword>
<reference evidence="6 7" key="1">
    <citation type="journal article" date="2010" name="Nature">
        <title>Genome sequence of the palaeopolyploid soybean.</title>
        <authorList>
            <person name="Schmutz J."/>
            <person name="Cannon S.B."/>
            <person name="Schlueter J."/>
            <person name="Ma J."/>
            <person name="Mitros T."/>
            <person name="Nelson W."/>
            <person name="Hyten D.L."/>
            <person name="Song Q."/>
            <person name="Thelen J.J."/>
            <person name="Cheng J."/>
            <person name="Xu D."/>
            <person name="Hellsten U."/>
            <person name="May G.D."/>
            <person name="Yu Y."/>
            <person name="Sakurai T."/>
            <person name="Umezawa T."/>
            <person name="Bhattacharyya M.K."/>
            <person name="Sandhu D."/>
            <person name="Valliyodan B."/>
            <person name="Lindquist E."/>
            <person name="Peto M."/>
            <person name="Grant D."/>
            <person name="Shu S."/>
            <person name="Goodstein D."/>
            <person name="Barry K."/>
            <person name="Futrell-Griggs M."/>
            <person name="Abernathy B."/>
            <person name="Du J."/>
            <person name="Tian Z."/>
            <person name="Zhu L."/>
            <person name="Gill N."/>
            <person name="Joshi T."/>
            <person name="Libault M."/>
            <person name="Sethuraman A."/>
            <person name="Zhang X.-C."/>
            <person name="Shinozaki K."/>
            <person name="Nguyen H.T."/>
            <person name="Wing R.A."/>
            <person name="Cregan P."/>
            <person name="Specht J."/>
            <person name="Grimwood J."/>
            <person name="Rokhsar D."/>
            <person name="Stacey G."/>
            <person name="Shoemaker R.C."/>
            <person name="Jackson S.A."/>
        </authorList>
    </citation>
    <scope>NUCLEOTIDE SEQUENCE</scope>
    <source>
        <strain evidence="7">cv. Williams 82</strain>
        <tissue evidence="6">Callus</tissue>
    </source>
</reference>
<dbReference type="SMR" id="A0A0R0JC16"/>
<dbReference type="GO" id="GO:0016705">
    <property type="term" value="F:oxidoreductase activity, acting on paired donors, with incorporation or reduction of molecular oxygen"/>
    <property type="evidence" value="ECO:0007669"/>
    <property type="project" value="InterPro"/>
</dbReference>
<name>A0A0R0JC16_SOYBN</name>
<evidence type="ECO:0000256" key="3">
    <source>
        <dbReference type="ARBA" id="ARBA00023004"/>
    </source>
</evidence>
<dbReference type="PRINTS" id="PR00463">
    <property type="entry name" value="EP450I"/>
</dbReference>
<dbReference type="EnsemblPlants" id="KRH50005">
    <property type="protein sequence ID" value="KRH50005"/>
    <property type="gene ID" value="GLYMA_07G194400"/>
</dbReference>
<comment type="cofactor">
    <cofactor evidence="4">
        <name>heme</name>
        <dbReference type="ChEBI" id="CHEBI:30413"/>
    </cofactor>
</comment>
<evidence type="ECO:0000313" key="8">
    <source>
        <dbReference type="Proteomes" id="UP000008827"/>
    </source>
</evidence>
<proteinExistence type="inferred from homology"/>
<dbReference type="InterPro" id="IPR036396">
    <property type="entry name" value="Cyt_P450_sf"/>
</dbReference>
<keyword evidence="3 4" id="KW-0408">Iron</keyword>
<evidence type="ECO:0000313" key="6">
    <source>
        <dbReference type="EMBL" id="KRH50005.1"/>
    </source>
</evidence>
<dbReference type="STRING" id="3847.A0A0R0JC16"/>
<gene>
    <name evidence="6" type="ORF">GLYMA_07G194400</name>
</gene>
<evidence type="ECO:0000313" key="7">
    <source>
        <dbReference type="EnsemblPlants" id="KRH50005"/>
    </source>
</evidence>
<sequence length="459" mass="52356">MTPRKLAFIHTIFLLCCSLMFIIKQYSNAATTKNSPSALPRLPLVGNLHQLGLFLHRTLQTLAKKYGPLMLLHFGEVAVLVVSSADAARELMKTHDLVFSDRPHLKMNDVLMYGSKDLACSMHVRRILEASTEFECVTPSQHQNGSILSRFERRKQCCSDLLHVNLTDMFAALTNDVTCRVALGRRYWTMYLGLYERAQRVAKHLDQFIEEVIQEHVRNRRDGDVDVDSEEQSDFVDVFLSIEKSNTTGSLINRNAIKGLMLDMFVAGSDITTAMDWTMSEVLKHPTVMHKLQEEVRSVVGNRTQVTEDDLGQMNYLKAVIKESLRLHPSIPLMVPRKCMEDIKVKDYDIAVGTVVLVNAWAIARDPSPWDQPLLFKPERFLRSSIDFKGHDFELIPFGARRRGCLELTNKVSGLFERAHRVAKLLNQFINEVIEEHFRNGRGVDVDVDVDVDSEEQNE</sequence>
<dbReference type="Pfam" id="PF00067">
    <property type="entry name" value="p450"/>
    <property type="match status" value="2"/>
</dbReference>
<accession>A0A0R0JC16</accession>
<dbReference type="SUPFAM" id="SSF48264">
    <property type="entry name" value="Cytochrome P450"/>
    <property type="match status" value="1"/>
</dbReference>
<evidence type="ECO:0008006" key="9">
    <source>
        <dbReference type="Google" id="ProtNLM"/>
    </source>
</evidence>
<keyword evidence="8" id="KW-1185">Reference proteome</keyword>
<keyword evidence="5" id="KW-0732">Signal</keyword>
<dbReference type="EMBL" id="CM000840">
    <property type="protein sequence ID" value="KRH50005.1"/>
    <property type="molecule type" value="Genomic_DNA"/>
</dbReference>
<dbReference type="Gene3D" id="1.10.630.10">
    <property type="entry name" value="Cytochrome P450"/>
    <property type="match status" value="1"/>
</dbReference>
<dbReference type="Gramene" id="KRH50005">
    <property type="protein sequence ID" value="KRH50005"/>
    <property type="gene ID" value="GLYMA_07G194400"/>
</dbReference>